<dbReference type="Proteomes" id="UP001317322">
    <property type="component" value="Chromosome"/>
</dbReference>
<dbReference type="EMBL" id="CP101989">
    <property type="protein sequence ID" value="UUI65660.1"/>
    <property type="molecule type" value="Genomic_DNA"/>
</dbReference>
<protein>
    <submittedName>
        <fullName evidence="1">Uncharacterized protein</fullName>
    </submittedName>
</protein>
<organism evidence="1 2">
    <name type="scientific">Cellulomonas wangsupingiae</name>
    <dbReference type="NCBI Taxonomy" id="2968085"/>
    <lineage>
        <taxon>Bacteria</taxon>
        <taxon>Bacillati</taxon>
        <taxon>Actinomycetota</taxon>
        <taxon>Actinomycetes</taxon>
        <taxon>Micrococcales</taxon>
        <taxon>Cellulomonadaceae</taxon>
        <taxon>Cellulomonas</taxon>
    </lineage>
</organism>
<keyword evidence="2" id="KW-1185">Reference proteome</keyword>
<evidence type="ECO:0000313" key="1">
    <source>
        <dbReference type="EMBL" id="UUI65660.1"/>
    </source>
</evidence>
<reference evidence="1 2" key="1">
    <citation type="submission" date="2022-07" db="EMBL/GenBank/DDBJ databases">
        <title>Novel species in genus cellulomonas.</title>
        <authorList>
            <person name="Ye L."/>
        </authorList>
    </citation>
    <scope>NUCLEOTIDE SEQUENCE [LARGE SCALE GENOMIC DNA]</scope>
    <source>
        <strain evidence="2">zg-Y908</strain>
    </source>
</reference>
<sequence>MAGSDALGRAGASWDEGPGAGAWIGVRLGEFGQSVGHAVPHGYDAYAVVPLRPHPEHPDHLEDAHATLGRVLDALAPVTGDQPVHCGLWEGWGFLFDHGADPRYAPGMGALVGWGAAEPSPDAEELERARAAAREAMASRRVERPAAEPLHLPHRAYHLWTGPLRAALALAGLHGDPPSLVWPDDRTWFVGVPIYTRELAVGGPGRVVDALLADPALGARRAAPDDLLDVDD</sequence>
<dbReference type="RefSeq" id="WP_227566313.1">
    <property type="nucleotide sequence ID" value="NZ_CP101989.1"/>
</dbReference>
<evidence type="ECO:0000313" key="2">
    <source>
        <dbReference type="Proteomes" id="UP001317322"/>
    </source>
</evidence>
<accession>A0ABY5K5N2</accession>
<gene>
    <name evidence="1" type="ORF">NP075_02660</name>
</gene>
<proteinExistence type="predicted"/>
<name>A0ABY5K5N2_9CELL</name>